<comment type="similarity">
    <text evidence="1">Belongs to the PPR family. P subfamily.</text>
</comment>
<gene>
    <name evidence="4" type="ORF">PanWU01x14_203100</name>
</gene>
<dbReference type="InterPro" id="IPR011990">
    <property type="entry name" value="TPR-like_helical_dom_sf"/>
</dbReference>
<dbReference type="InterPro" id="IPR002885">
    <property type="entry name" value="PPR_rpt"/>
</dbReference>
<evidence type="ECO:0000256" key="3">
    <source>
        <dbReference type="PROSITE-ProRule" id="PRU00708"/>
    </source>
</evidence>
<dbReference type="Pfam" id="PF13041">
    <property type="entry name" value="PPR_2"/>
    <property type="match status" value="1"/>
</dbReference>
<evidence type="ECO:0000256" key="2">
    <source>
        <dbReference type="ARBA" id="ARBA00022737"/>
    </source>
</evidence>
<sequence length="264" mass="29820">MEKAQNLFDPTVQHEKVPDIISNNTLIKGYCLLGEIGKAKKIFDQMEAKGVLPNFITYYAIVKGYIKVKRNDVALELLKDMIQKGLVPEHGNGDRYDGVKGMGLLNGQMGVSMLLFGVRSQKNEVGLITTNLGMSRRTSVDGRVSNYCRESIVDCSDGVEGYGNIELQNFRGNRHKPFTTQPSRRQGLTISKWHKNYELMLNLQLGIRKRLWTGSLLVGLHFQETLYRDVATPPGYGDLDNQPHFRLSRADMDHLLSDPARYNS</sequence>
<reference evidence="5" key="1">
    <citation type="submission" date="2016-06" db="EMBL/GenBank/DDBJ databases">
        <title>Parallel loss of symbiosis genes in relatives of nitrogen-fixing non-legume Parasponia.</title>
        <authorList>
            <person name="Van Velzen R."/>
            <person name="Holmer R."/>
            <person name="Bu F."/>
            <person name="Rutten L."/>
            <person name="Van Zeijl A."/>
            <person name="Liu W."/>
            <person name="Santuari L."/>
            <person name="Cao Q."/>
            <person name="Sharma T."/>
            <person name="Shen D."/>
            <person name="Roswanjaya Y."/>
            <person name="Wardhani T."/>
            <person name="Kalhor M.S."/>
            <person name="Jansen J."/>
            <person name="Van den Hoogen J."/>
            <person name="Gungor B."/>
            <person name="Hartog M."/>
            <person name="Hontelez J."/>
            <person name="Verver J."/>
            <person name="Yang W.-C."/>
            <person name="Schijlen E."/>
            <person name="Repin R."/>
            <person name="Schilthuizen M."/>
            <person name="Schranz E."/>
            <person name="Heidstra R."/>
            <person name="Miyata K."/>
            <person name="Fedorova E."/>
            <person name="Kohlen W."/>
            <person name="Bisseling T."/>
            <person name="Smit S."/>
            <person name="Geurts R."/>
        </authorList>
    </citation>
    <scope>NUCLEOTIDE SEQUENCE [LARGE SCALE GENOMIC DNA]</scope>
    <source>
        <strain evidence="5">cv. WU1-14</strain>
    </source>
</reference>
<name>A0A2P5BWY4_PARAD</name>
<keyword evidence="2" id="KW-0677">Repeat</keyword>
<dbReference type="EMBL" id="JXTB01000208">
    <property type="protein sequence ID" value="PON53303.1"/>
    <property type="molecule type" value="Genomic_DNA"/>
</dbReference>
<dbReference type="PANTHER" id="PTHR47941">
    <property type="entry name" value="PENTATRICOPEPTIDE REPEAT-CONTAINING PROTEIN 3, MITOCHONDRIAL"/>
    <property type="match status" value="1"/>
</dbReference>
<evidence type="ECO:0000256" key="1">
    <source>
        <dbReference type="ARBA" id="ARBA00007626"/>
    </source>
</evidence>
<dbReference type="Proteomes" id="UP000237105">
    <property type="component" value="Unassembled WGS sequence"/>
</dbReference>
<organism evidence="4 5">
    <name type="scientific">Parasponia andersonii</name>
    <name type="common">Sponia andersonii</name>
    <dbReference type="NCBI Taxonomy" id="3476"/>
    <lineage>
        <taxon>Eukaryota</taxon>
        <taxon>Viridiplantae</taxon>
        <taxon>Streptophyta</taxon>
        <taxon>Embryophyta</taxon>
        <taxon>Tracheophyta</taxon>
        <taxon>Spermatophyta</taxon>
        <taxon>Magnoliopsida</taxon>
        <taxon>eudicotyledons</taxon>
        <taxon>Gunneridae</taxon>
        <taxon>Pentapetalae</taxon>
        <taxon>rosids</taxon>
        <taxon>fabids</taxon>
        <taxon>Rosales</taxon>
        <taxon>Cannabaceae</taxon>
        <taxon>Parasponia</taxon>
    </lineage>
</organism>
<evidence type="ECO:0000313" key="5">
    <source>
        <dbReference type="Proteomes" id="UP000237105"/>
    </source>
</evidence>
<evidence type="ECO:0000313" key="4">
    <source>
        <dbReference type="EMBL" id="PON53303.1"/>
    </source>
</evidence>
<proteinExistence type="inferred from homology"/>
<dbReference type="AlphaFoldDB" id="A0A2P5BWY4"/>
<accession>A0A2P5BWY4</accession>
<feature type="repeat" description="PPR" evidence="3">
    <location>
        <begin position="19"/>
        <end position="53"/>
    </location>
</feature>
<protein>
    <submittedName>
        <fullName evidence="4">Pentatricopeptide repeat</fullName>
    </submittedName>
</protein>
<comment type="caution">
    <text evidence="4">The sequence shown here is derived from an EMBL/GenBank/DDBJ whole genome shotgun (WGS) entry which is preliminary data.</text>
</comment>
<dbReference type="Gene3D" id="1.25.40.10">
    <property type="entry name" value="Tetratricopeptide repeat domain"/>
    <property type="match status" value="1"/>
</dbReference>
<dbReference type="OrthoDB" id="1710911at2759"/>
<dbReference type="NCBIfam" id="TIGR00756">
    <property type="entry name" value="PPR"/>
    <property type="match status" value="2"/>
</dbReference>
<dbReference type="PROSITE" id="PS51375">
    <property type="entry name" value="PPR"/>
    <property type="match status" value="2"/>
</dbReference>
<keyword evidence="5" id="KW-1185">Reference proteome</keyword>
<feature type="repeat" description="PPR" evidence="3">
    <location>
        <begin position="54"/>
        <end position="88"/>
    </location>
</feature>